<feature type="transmembrane region" description="Helical" evidence="9">
    <location>
        <begin position="252"/>
        <end position="270"/>
    </location>
</feature>
<dbReference type="Proteomes" id="UP001642487">
    <property type="component" value="Chromosome 4"/>
</dbReference>
<feature type="compositionally biased region" description="Polar residues" evidence="8">
    <location>
        <begin position="28"/>
        <end position="37"/>
    </location>
</feature>
<feature type="transmembrane region" description="Helical" evidence="9">
    <location>
        <begin position="349"/>
        <end position="369"/>
    </location>
</feature>
<comment type="similarity">
    <text evidence="2">Belongs to the NEMP family.</text>
</comment>
<evidence type="ECO:0000256" key="9">
    <source>
        <dbReference type="SAM" id="Phobius"/>
    </source>
</evidence>
<feature type="compositionally biased region" description="Basic and acidic residues" evidence="8">
    <location>
        <begin position="463"/>
        <end position="475"/>
    </location>
</feature>
<name>A0ABP0YJ68_9ROSI</name>
<feature type="region of interest" description="Disordered" evidence="8">
    <location>
        <begin position="1"/>
        <end position="43"/>
    </location>
</feature>
<feature type="region of interest" description="Disordered" evidence="8">
    <location>
        <begin position="555"/>
        <end position="586"/>
    </location>
</feature>
<proteinExistence type="inferred from homology"/>
<keyword evidence="5 9" id="KW-1133">Transmembrane helix</keyword>
<dbReference type="InterPro" id="IPR019358">
    <property type="entry name" value="NEMP_fam"/>
</dbReference>
<accession>A0ABP0YJ68</accession>
<evidence type="ECO:0000256" key="4">
    <source>
        <dbReference type="ARBA" id="ARBA00022729"/>
    </source>
</evidence>
<comment type="subcellular location">
    <subcellularLocation>
        <location evidence="1">Nucleus inner membrane</location>
        <topology evidence="1">Multi-pass membrane protein</topology>
        <orientation evidence="1">Nucleoplasmic side</orientation>
    </subcellularLocation>
</comment>
<dbReference type="PANTHER" id="PTHR31587">
    <property type="entry name" value="TRANSMEMBRANE PROTEIN (DUF2215)"/>
    <property type="match status" value="1"/>
</dbReference>
<feature type="transmembrane region" description="Helical" evidence="9">
    <location>
        <begin position="407"/>
        <end position="425"/>
    </location>
</feature>
<organism evidence="10 11">
    <name type="scientific">Citrullus colocynthis</name>
    <name type="common">colocynth</name>
    <dbReference type="NCBI Taxonomy" id="252529"/>
    <lineage>
        <taxon>Eukaryota</taxon>
        <taxon>Viridiplantae</taxon>
        <taxon>Streptophyta</taxon>
        <taxon>Embryophyta</taxon>
        <taxon>Tracheophyta</taxon>
        <taxon>Spermatophyta</taxon>
        <taxon>Magnoliopsida</taxon>
        <taxon>eudicotyledons</taxon>
        <taxon>Gunneridae</taxon>
        <taxon>Pentapetalae</taxon>
        <taxon>rosids</taxon>
        <taxon>fabids</taxon>
        <taxon>Cucurbitales</taxon>
        <taxon>Cucurbitaceae</taxon>
        <taxon>Benincaseae</taxon>
        <taxon>Citrullus</taxon>
    </lineage>
</organism>
<feature type="compositionally biased region" description="Polar residues" evidence="8">
    <location>
        <begin position="566"/>
        <end position="586"/>
    </location>
</feature>
<gene>
    <name evidence="10" type="ORF">CITCOLO1_LOCUS11628</name>
</gene>
<keyword evidence="4" id="KW-0732">Signal</keyword>
<evidence type="ECO:0000256" key="5">
    <source>
        <dbReference type="ARBA" id="ARBA00022989"/>
    </source>
</evidence>
<dbReference type="EMBL" id="OZ021738">
    <property type="protein sequence ID" value="CAK9319616.1"/>
    <property type="molecule type" value="Genomic_DNA"/>
</dbReference>
<dbReference type="PANTHER" id="PTHR31587:SF3">
    <property type="entry name" value="EXPRESSED PROTEIN"/>
    <property type="match status" value="1"/>
</dbReference>
<evidence type="ECO:0000256" key="6">
    <source>
        <dbReference type="ARBA" id="ARBA00023136"/>
    </source>
</evidence>
<dbReference type="Pfam" id="PF10225">
    <property type="entry name" value="NEMP"/>
    <property type="match status" value="1"/>
</dbReference>
<evidence type="ECO:0000313" key="10">
    <source>
        <dbReference type="EMBL" id="CAK9319616.1"/>
    </source>
</evidence>
<keyword evidence="7" id="KW-0539">Nucleus</keyword>
<keyword evidence="3 9" id="KW-0812">Transmembrane</keyword>
<evidence type="ECO:0000256" key="3">
    <source>
        <dbReference type="ARBA" id="ARBA00022692"/>
    </source>
</evidence>
<evidence type="ECO:0000256" key="2">
    <source>
        <dbReference type="ARBA" id="ARBA00005748"/>
    </source>
</evidence>
<keyword evidence="11" id="KW-1185">Reference proteome</keyword>
<sequence>MKKKKYKFKGVNGPGSKFKARPRPSPGPETNKSPTASSKRDCLARTQSELPKALISQTDGRRNLKEIQIHRPPYSLAPGQNLHSQAQPIPIAIMAVSSSGPISLLLLYILYFSLLCHAAHDTASKSIDLEHPAEDVFPSSLSGASDIQCDRVRISGLSRLKLGSFASSFRVTAVPSVAIPERQHTKIQVCFHWNNSIGLCQCEDDEWKTFQKGLWSSTMSPYEVRYIDVKVISATPLSGPVTIAIEEDFQQWRLLCLALGFMLLLLAPVVSSWVPFYYSSSMAIGIFLVVLIILFQGMKLLPTGRKNVFYLTVYGSVLGAGSYLVHHFAMLVNSILLSFGLKEEMHNPVAIFLLLGIVLSGAALGYWIVRKFVISEDGNVDVGVAQFVKWAMRIIGAMSIFQSTPDAPLALGAFVCCWAVCYLISSLKRRGTMNQSYSGSGSPWNRQNKQIVGKRIRPEFLSRSSPQDRKWRVSDSHSPAWPNSPVKGVISPSSGMQDRDYYSTFHKTRNRKKFTKKAWDDFTRDSTRQALAEWASSPEFTDWIMEHADRIQLLPSDSSDEAVGSESDSTNENVVGSGSRFSFLNW</sequence>
<evidence type="ECO:0000256" key="7">
    <source>
        <dbReference type="ARBA" id="ARBA00023242"/>
    </source>
</evidence>
<evidence type="ECO:0000256" key="1">
    <source>
        <dbReference type="ARBA" id="ARBA00004575"/>
    </source>
</evidence>
<feature type="transmembrane region" description="Helical" evidence="9">
    <location>
        <begin position="276"/>
        <end position="295"/>
    </location>
</feature>
<keyword evidence="6 9" id="KW-0472">Membrane</keyword>
<feature type="transmembrane region" description="Helical" evidence="9">
    <location>
        <begin position="381"/>
        <end position="401"/>
    </location>
</feature>
<evidence type="ECO:0000313" key="11">
    <source>
        <dbReference type="Proteomes" id="UP001642487"/>
    </source>
</evidence>
<protein>
    <submittedName>
        <fullName evidence="10">Uncharacterized protein</fullName>
    </submittedName>
</protein>
<feature type="transmembrane region" description="Helical" evidence="9">
    <location>
        <begin position="307"/>
        <end position="329"/>
    </location>
</feature>
<feature type="region of interest" description="Disordered" evidence="8">
    <location>
        <begin position="463"/>
        <end position="489"/>
    </location>
</feature>
<reference evidence="10 11" key="1">
    <citation type="submission" date="2024-03" db="EMBL/GenBank/DDBJ databases">
        <authorList>
            <person name="Gkanogiannis A."/>
            <person name="Becerra Lopez-Lavalle L."/>
        </authorList>
    </citation>
    <scope>NUCLEOTIDE SEQUENCE [LARGE SCALE GENOMIC DNA]</scope>
</reference>
<evidence type="ECO:0000256" key="8">
    <source>
        <dbReference type="SAM" id="MobiDB-lite"/>
    </source>
</evidence>